<feature type="compositionally biased region" description="Basic and acidic residues" evidence="4">
    <location>
        <begin position="614"/>
        <end position="627"/>
    </location>
</feature>
<dbReference type="GO" id="GO:0003723">
    <property type="term" value="F:RNA binding"/>
    <property type="evidence" value="ECO:0007669"/>
    <property type="project" value="InterPro"/>
</dbReference>
<reference evidence="6" key="1">
    <citation type="submission" date="2020-01" db="EMBL/GenBank/DDBJ databases">
        <title>Development of genomics and gene disruption for Polysphondylium violaceum indicates a role for the polyketide synthase stlB in stalk morphogenesis.</title>
        <authorList>
            <person name="Narita B."/>
            <person name="Kawabe Y."/>
            <person name="Kin K."/>
            <person name="Saito T."/>
            <person name="Gibbs R."/>
            <person name="Kuspa A."/>
            <person name="Muzny D."/>
            <person name="Queller D."/>
            <person name="Richards S."/>
            <person name="Strassman J."/>
            <person name="Sucgang R."/>
            <person name="Worley K."/>
            <person name="Schaap P."/>
        </authorList>
    </citation>
    <scope>NUCLEOTIDE SEQUENCE</scope>
    <source>
        <strain evidence="6">QSvi11</strain>
    </source>
</reference>
<dbReference type="SUPFAM" id="SSF48371">
    <property type="entry name" value="ARM repeat"/>
    <property type="match status" value="2"/>
</dbReference>
<evidence type="ECO:0000259" key="5">
    <source>
        <dbReference type="SMART" id="SM00543"/>
    </source>
</evidence>
<evidence type="ECO:0000256" key="1">
    <source>
        <dbReference type="ARBA" id="ARBA00004496"/>
    </source>
</evidence>
<feature type="compositionally biased region" description="Low complexity" evidence="4">
    <location>
        <begin position="1173"/>
        <end position="1201"/>
    </location>
</feature>
<feature type="compositionally biased region" description="Low complexity" evidence="4">
    <location>
        <begin position="9"/>
        <end position="44"/>
    </location>
</feature>
<feature type="region of interest" description="Disordered" evidence="4">
    <location>
        <begin position="1232"/>
        <end position="1257"/>
    </location>
</feature>
<feature type="compositionally biased region" description="Basic and acidic residues" evidence="4">
    <location>
        <begin position="1235"/>
        <end position="1249"/>
    </location>
</feature>
<dbReference type="InterPro" id="IPR003890">
    <property type="entry name" value="MIF4G-like_typ-3"/>
</dbReference>
<sequence>MSFSYVPKSTTTAAPTPTTVTSTTTTTTTTTTASPPPTVDSSATDIKKQHDRKPREKKPREPKQIEKKPAAVASPAASGSPSTQESTTTTTATPKPMKERPIKEKKPKEPKPAILKIAQNNNNNNNNNSNNNTTSTSTSNQQQQQQQIKKEKKPRRDFKKEKQAVSAAALAKQKEEEEKKRIQDEENARIKAEQDRIAKEKAEELAKQQELERIEKEKKLEQERIVRLREDLNNLMTQRRLNEKHATAKQGAKDLESNFKRVSNFVKKVKTISDARDAVVTEVTQLNLSQYVSEIIPSILKSNFKIQDIGAIVSVFSTMYQKYEAVDTLIAEQIFQPFIPLVIPATDTENERNAKITKRRILIRLVIDLYFANIIHTFSPILKLMNKLIGSSTIEQDKDIGYGNLLVVLSFVKSISLIVLNKKDQSIPDLPTDYFKLLSEEEAKFSKNLVFNYYNQVCEFLAKEQSVLREKEKEIKLLMRTKGEVPAESSEAYDVLRKQYDKLITNISTFAEMIGEPVPNNDYSSKLDEEINQEQKTEQIETFDSPYENDEQKQFYEISINFPPTVKEKSTNTTPLPSPALSSSSSTTDTNTTSTTSTTTTTSTPTPTPTPSKSNEEVEEEKKAEKQRIKTSLEDMLKLLKFGNAKVSQIDNIVLEFIKLPMKVVKPFLLQFLSAKLDQIPYFSRFLASINQLPIYKDFVGAFVKEIEDDMKGLFEKKDQSLLRERLKDITYIGELIKFRVIERSIAFNYLKLCFDDFSHQNVDVACMLFETCGRYLYRIPDTQIRLRNMLDILIKFKNARLMDGVKETMIDNAYLACRPVVVKKKHVDPIKQFAKSLVFVFLSKASLKNVVDKLLELPWTPETQKYLTKYLLDVHKGKYGNIFLIAEILFELKKYYPLFVRSVIWKLYEDITVGFEKNDFNQNQKRIMQITLFAELYNACLLNTQQIFSFLKSSLEYGYNSIHLFPPSNEREREIVQNRPRPNIEDFDPIKDSFRIRYICTLILTCKDCFSQEDLQNYLSPFLIFFQRYTLTKQLPLEIDFMISDVLSIIPNIKILKNWEEANEECFKILNGIVDDPNDGNMLDKKREAEKEREQEEELAQDFNKELEKQQQERELEEQQQISVQQQLQQLELQQKQLEEMEEEELAKEFKAILQDDLSKKSTEKTKLSLPSLFAITEQQNQSQSNANNSNNSSSSPAPSGLQPFKFLMKKGDKSITKSIDIPEDSSMVTNIRRAKEEQEKNIRENKKMVLKLQQQ</sequence>
<dbReference type="Pfam" id="PF04050">
    <property type="entry name" value="Upf2"/>
    <property type="match status" value="1"/>
</dbReference>
<feature type="region of interest" description="Disordered" evidence="4">
    <location>
        <begin position="1173"/>
        <end position="1210"/>
    </location>
</feature>
<dbReference type="PANTHER" id="PTHR12839:SF7">
    <property type="entry name" value="REGULATOR OF NONSENSE TRANSCRIPTS 2"/>
    <property type="match status" value="1"/>
</dbReference>
<keyword evidence="2" id="KW-0963">Cytoplasm</keyword>
<feature type="compositionally biased region" description="Low complexity" evidence="4">
    <location>
        <begin position="70"/>
        <end position="95"/>
    </location>
</feature>
<dbReference type="InterPro" id="IPR007193">
    <property type="entry name" value="Upf2/Nmd2_C"/>
</dbReference>
<dbReference type="GO" id="GO:0035145">
    <property type="term" value="C:exon-exon junction complex"/>
    <property type="evidence" value="ECO:0007669"/>
    <property type="project" value="TreeGrafter"/>
</dbReference>
<proteinExistence type="predicted"/>
<dbReference type="GO" id="GO:0005737">
    <property type="term" value="C:cytoplasm"/>
    <property type="evidence" value="ECO:0007669"/>
    <property type="project" value="UniProtKB-SubCell"/>
</dbReference>
<protein>
    <recommendedName>
        <fullName evidence="5">MIF4G domain-containing protein</fullName>
    </recommendedName>
</protein>
<comment type="caution">
    <text evidence="6">The sequence shown here is derived from an EMBL/GenBank/DDBJ whole genome shotgun (WGS) entry which is preliminary data.</text>
</comment>
<feature type="domain" description="MIF4G" evidence="5">
    <location>
        <begin position="633"/>
        <end position="821"/>
    </location>
</feature>
<evidence type="ECO:0000256" key="4">
    <source>
        <dbReference type="SAM" id="MobiDB-lite"/>
    </source>
</evidence>
<dbReference type="EMBL" id="AJWJ01000006">
    <property type="protein sequence ID" value="KAF2078347.1"/>
    <property type="molecule type" value="Genomic_DNA"/>
</dbReference>
<feature type="compositionally biased region" description="Basic and acidic residues" evidence="4">
    <location>
        <begin position="525"/>
        <end position="539"/>
    </location>
</feature>
<evidence type="ECO:0000313" key="6">
    <source>
        <dbReference type="EMBL" id="KAF2078347.1"/>
    </source>
</evidence>
<keyword evidence="7" id="KW-1185">Reference proteome</keyword>
<dbReference type="InterPro" id="IPR039762">
    <property type="entry name" value="Nmd2/UPF2"/>
</dbReference>
<dbReference type="Gene3D" id="1.25.40.180">
    <property type="match status" value="3"/>
</dbReference>
<feature type="coiled-coil region" evidence="3">
    <location>
        <begin position="1083"/>
        <end position="1152"/>
    </location>
</feature>
<dbReference type="PANTHER" id="PTHR12839">
    <property type="entry name" value="NONSENSE-MEDIATED MRNA DECAY PROTEIN 2 UP-FRAMESHIFT SUPPRESSOR 2"/>
    <property type="match status" value="1"/>
</dbReference>
<evidence type="ECO:0000256" key="3">
    <source>
        <dbReference type="SAM" id="Coils"/>
    </source>
</evidence>
<comment type="subcellular location">
    <subcellularLocation>
        <location evidence="1">Cytoplasm</location>
    </subcellularLocation>
</comment>
<feature type="compositionally biased region" description="Basic and acidic residues" evidence="4">
    <location>
        <begin position="96"/>
        <end position="111"/>
    </location>
</feature>
<name>A0A8J4V918_9MYCE</name>
<feature type="region of interest" description="Disordered" evidence="4">
    <location>
        <begin position="1"/>
        <end position="185"/>
    </location>
</feature>
<feature type="region of interest" description="Disordered" evidence="4">
    <location>
        <begin position="520"/>
        <end position="546"/>
    </location>
</feature>
<dbReference type="InterPro" id="IPR016024">
    <property type="entry name" value="ARM-type_fold"/>
</dbReference>
<evidence type="ECO:0000313" key="7">
    <source>
        <dbReference type="Proteomes" id="UP000695562"/>
    </source>
</evidence>
<evidence type="ECO:0000256" key="2">
    <source>
        <dbReference type="ARBA" id="ARBA00022490"/>
    </source>
</evidence>
<accession>A0A8J4V918</accession>
<dbReference type="SMART" id="SM00543">
    <property type="entry name" value="MIF4G"/>
    <property type="match status" value="2"/>
</dbReference>
<feature type="domain" description="MIF4G" evidence="5">
    <location>
        <begin position="833"/>
        <end position="1054"/>
    </location>
</feature>
<gene>
    <name evidence="6" type="ORF">CYY_000331</name>
</gene>
<organism evidence="6 7">
    <name type="scientific">Polysphondylium violaceum</name>
    <dbReference type="NCBI Taxonomy" id="133409"/>
    <lineage>
        <taxon>Eukaryota</taxon>
        <taxon>Amoebozoa</taxon>
        <taxon>Evosea</taxon>
        <taxon>Eumycetozoa</taxon>
        <taxon>Dictyostelia</taxon>
        <taxon>Dictyosteliales</taxon>
        <taxon>Dictyosteliaceae</taxon>
        <taxon>Polysphondylium</taxon>
    </lineage>
</organism>
<dbReference type="OrthoDB" id="27832at2759"/>
<dbReference type="AlphaFoldDB" id="A0A8J4V918"/>
<dbReference type="Proteomes" id="UP000695562">
    <property type="component" value="Unassembled WGS sequence"/>
</dbReference>
<feature type="compositionally biased region" description="Low complexity" evidence="4">
    <location>
        <begin position="112"/>
        <end position="147"/>
    </location>
</feature>
<dbReference type="Pfam" id="PF02854">
    <property type="entry name" value="MIF4G"/>
    <property type="match status" value="2"/>
</dbReference>
<feature type="compositionally biased region" description="Low complexity" evidence="4">
    <location>
        <begin position="571"/>
        <end position="605"/>
    </location>
</feature>
<dbReference type="GO" id="GO:0000184">
    <property type="term" value="P:nuclear-transcribed mRNA catabolic process, nonsense-mediated decay"/>
    <property type="evidence" value="ECO:0007669"/>
    <property type="project" value="InterPro"/>
</dbReference>
<feature type="compositionally biased region" description="Basic and acidic residues" evidence="4">
    <location>
        <begin position="58"/>
        <end position="69"/>
    </location>
</feature>
<feature type="compositionally biased region" description="Basic and acidic residues" evidence="4">
    <location>
        <begin position="172"/>
        <end position="185"/>
    </location>
</feature>
<feature type="region of interest" description="Disordered" evidence="4">
    <location>
        <begin position="566"/>
        <end position="627"/>
    </location>
</feature>
<keyword evidence="3" id="KW-0175">Coiled coil</keyword>